<dbReference type="Gene3D" id="2.60.40.10">
    <property type="entry name" value="Immunoglobulins"/>
    <property type="match status" value="1"/>
</dbReference>
<organism evidence="2 3">
    <name type="scientific">Rhizosphaericola mali</name>
    <dbReference type="NCBI Taxonomy" id="2545455"/>
    <lineage>
        <taxon>Bacteria</taxon>
        <taxon>Pseudomonadati</taxon>
        <taxon>Bacteroidota</taxon>
        <taxon>Chitinophagia</taxon>
        <taxon>Chitinophagales</taxon>
        <taxon>Chitinophagaceae</taxon>
        <taxon>Rhizosphaericola</taxon>
    </lineage>
</organism>
<dbReference type="PROSITE" id="PS51257">
    <property type="entry name" value="PROKAR_LIPOPROTEIN"/>
    <property type="match status" value="1"/>
</dbReference>
<gene>
    <name evidence="2" type="ORF">E0W69_015585</name>
</gene>
<dbReference type="KEGG" id="arac:E0W69_015585"/>
<feature type="signal peptide" evidence="1">
    <location>
        <begin position="1"/>
        <end position="23"/>
    </location>
</feature>
<keyword evidence="3" id="KW-1185">Reference proteome</keyword>
<evidence type="ECO:0000256" key="1">
    <source>
        <dbReference type="SAM" id="SignalP"/>
    </source>
</evidence>
<dbReference type="InterPro" id="IPR011467">
    <property type="entry name" value="DUF1573"/>
</dbReference>
<reference evidence="2 3" key="1">
    <citation type="submission" date="2019-09" db="EMBL/GenBank/DDBJ databases">
        <title>Complete genome sequence of Arachidicoccus sp. B3-10 isolated from apple orchard soil.</title>
        <authorList>
            <person name="Kim H.S."/>
            <person name="Han K.-I."/>
            <person name="Suh M.K."/>
            <person name="Lee K.C."/>
            <person name="Eom M.K."/>
            <person name="Kim J.-S."/>
            <person name="Kang S.W."/>
            <person name="Sin Y."/>
            <person name="Lee J.-S."/>
        </authorList>
    </citation>
    <scope>NUCLEOTIDE SEQUENCE [LARGE SCALE GENOMIC DNA]</scope>
    <source>
        <strain evidence="2 3">B3-10</strain>
    </source>
</reference>
<dbReference type="OrthoDB" id="826619at2"/>
<feature type="chain" id="PRO_5024408044" evidence="1">
    <location>
        <begin position="24"/>
        <end position="150"/>
    </location>
</feature>
<sequence length="150" mass="16432">MVYMKKISTILFSITFISCSLIACKDNADQNKREEKLAYVEKDTANYTLIKYIDSVKNFGTVKKGTQVKLKYTFQNVGVNPLYVINVQPSCGCTVADFTKGAILPGKIGEINASFDSNHGSTGSVRKSLIVTTNTTNDPNFVLAFIGNVN</sequence>
<name>A0A5P2G6X3_9BACT</name>
<protein>
    <submittedName>
        <fullName evidence="2">DUF1573 domain-containing protein</fullName>
    </submittedName>
</protein>
<keyword evidence="1" id="KW-0732">Signal</keyword>
<dbReference type="Pfam" id="PF07610">
    <property type="entry name" value="DUF1573"/>
    <property type="match status" value="1"/>
</dbReference>
<dbReference type="AlphaFoldDB" id="A0A5P2G6X3"/>
<dbReference type="PANTHER" id="PTHR37833">
    <property type="entry name" value="LIPOPROTEIN-RELATED"/>
    <property type="match status" value="1"/>
</dbReference>
<dbReference type="EMBL" id="CP044016">
    <property type="protein sequence ID" value="QES90019.1"/>
    <property type="molecule type" value="Genomic_DNA"/>
</dbReference>
<accession>A0A5P2G6X3</accession>
<dbReference type="InterPro" id="IPR013783">
    <property type="entry name" value="Ig-like_fold"/>
</dbReference>
<evidence type="ECO:0000313" key="2">
    <source>
        <dbReference type="EMBL" id="QES90019.1"/>
    </source>
</evidence>
<dbReference type="Proteomes" id="UP000292424">
    <property type="component" value="Chromosome"/>
</dbReference>
<evidence type="ECO:0000313" key="3">
    <source>
        <dbReference type="Proteomes" id="UP000292424"/>
    </source>
</evidence>
<proteinExistence type="predicted"/>
<dbReference type="PANTHER" id="PTHR37833:SF1">
    <property type="entry name" value="SIGNAL PEPTIDE PROTEIN"/>
    <property type="match status" value="1"/>
</dbReference>